<dbReference type="PROSITE" id="PS00211">
    <property type="entry name" value="ABC_TRANSPORTER_1"/>
    <property type="match status" value="1"/>
</dbReference>
<organism evidence="6 7">
    <name type="scientific">Candidatus Moanibacter tarae</name>
    <dbReference type="NCBI Taxonomy" id="2200854"/>
    <lineage>
        <taxon>Bacteria</taxon>
        <taxon>Pseudomonadati</taxon>
        <taxon>Verrucomicrobiota</taxon>
        <taxon>Opitutia</taxon>
        <taxon>Puniceicoccales</taxon>
        <taxon>Puniceicoccales incertae sedis</taxon>
        <taxon>Candidatus Moanibacter</taxon>
    </lineage>
</organism>
<evidence type="ECO:0000313" key="7">
    <source>
        <dbReference type="Proteomes" id="UP000247465"/>
    </source>
</evidence>
<dbReference type="PROSITE" id="PS50893">
    <property type="entry name" value="ABC_TRANSPORTER_2"/>
    <property type="match status" value="1"/>
</dbReference>
<evidence type="ECO:0000256" key="4">
    <source>
        <dbReference type="ARBA" id="ARBA00038388"/>
    </source>
</evidence>
<dbReference type="GO" id="GO:0005886">
    <property type="term" value="C:plasma membrane"/>
    <property type="evidence" value="ECO:0007669"/>
    <property type="project" value="TreeGrafter"/>
</dbReference>
<dbReference type="PANTHER" id="PTHR24220">
    <property type="entry name" value="IMPORT ATP-BINDING PROTEIN"/>
    <property type="match status" value="1"/>
</dbReference>
<dbReference type="InterPro" id="IPR027417">
    <property type="entry name" value="P-loop_NTPase"/>
</dbReference>
<dbReference type="KEGG" id="mtar:DF168_01596"/>
<keyword evidence="2" id="KW-0547">Nucleotide-binding</keyword>
<evidence type="ECO:0000256" key="3">
    <source>
        <dbReference type="ARBA" id="ARBA00022840"/>
    </source>
</evidence>
<dbReference type="InterPro" id="IPR017871">
    <property type="entry name" value="ABC_transporter-like_CS"/>
</dbReference>
<name>A0A2Z4AJQ0_9BACT</name>
<dbReference type="Pfam" id="PF00005">
    <property type="entry name" value="ABC_tran"/>
    <property type="match status" value="1"/>
</dbReference>
<reference evidence="6 7" key="1">
    <citation type="submission" date="2018-06" db="EMBL/GenBank/DDBJ databases">
        <title>Draft Genome Sequence of a Novel Marine Bacterium Related to the Verrucomicrobia.</title>
        <authorList>
            <person name="Vosseberg J."/>
            <person name="Martijn J."/>
            <person name="Ettema T.J.G."/>
        </authorList>
    </citation>
    <scope>NUCLEOTIDE SEQUENCE [LARGE SCALE GENOMIC DNA]</scope>
    <source>
        <strain evidence="6">TARA_B100001123</strain>
    </source>
</reference>
<keyword evidence="6" id="KW-0378">Hydrolase</keyword>
<comment type="similarity">
    <text evidence="4">Belongs to the ABC transporter superfamily. Macrolide exporter (TC 3.A.1.122) family.</text>
</comment>
<keyword evidence="3 6" id="KW-0067">ATP-binding</keyword>
<evidence type="ECO:0000259" key="5">
    <source>
        <dbReference type="PROSITE" id="PS50893"/>
    </source>
</evidence>
<evidence type="ECO:0000313" key="6">
    <source>
        <dbReference type="EMBL" id="AWT60387.1"/>
    </source>
</evidence>
<accession>A0A2Z4AJQ0</accession>
<sequence length="226" mass="24643">MSPVIQVNGLGKSFVLGGKTVEVLHSIDLKIWKGESISITGESGSGKTTFLNILAGLEMADSGSVWWRGKEIQEMSPSQRAVIRADTIGMVFQAYYLIPEIDALNNVILAAQIAGRLGDSEKRRARELMARVGLTERLHSSPLNLSGGERQRVALARALMNRPDVILADEPTGNLDEQTGISVIDLLLEICRAEGASLVLVTHNRRFANRTDRGMILRNGVLQKNA</sequence>
<dbReference type="AlphaFoldDB" id="A0A2Z4AJQ0"/>
<dbReference type="InterPro" id="IPR003593">
    <property type="entry name" value="AAA+_ATPase"/>
</dbReference>
<dbReference type="CDD" id="cd03255">
    <property type="entry name" value="ABC_MJ0796_LolCDE_FtsE"/>
    <property type="match status" value="1"/>
</dbReference>
<dbReference type="InterPro" id="IPR017911">
    <property type="entry name" value="MacB-like_ATP-bd"/>
</dbReference>
<dbReference type="Proteomes" id="UP000247465">
    <property type="component" value="Chromosome"/>
</dbReference>
<evidence type="ECO:0000256" key="1">
    <source>
        <dbReference type="ARBA" id="ARBA00022448"/>
    </source>
</evidence>
<dbReference type="SUPFAM" id="SSF52540">
    <property type="entry name" value="P-loop containing nucleoside triphosphate hydrolases"/>
    <property type="match status" value="1"/>
</dbReference>
<dbReference type="InterPro" id="IPR003439">
    <property type="entry name" value="ABC_transporter-like_ATP-bd"/>
</dbReference>
<evidence type="ECO:0000256" key="2">
    <source>
        <dbReference type="ARBA" id="ARBA00022741"/>
    </source>
</evidence>
<proteinExistence type="inferred from homology"/>
<dbReference type="Gene3D" id="3.40.50.300">
    <property type="entry name" value="P-loop containing nucleotide triphosphate hydrolases"/>
    <property type="match status" value="1"/>
</dbReference>
<dbReference type="GO" id="GO:0098796">
    <property type="term" value="C:membrane protein complex"/>
    <property type="evidence" value="ECO:0007669"/>
    <property type="project" value="UniProtKB-ARBA"/>
</dbReference>
<protein>
    <submittedName>
        <fullName evidence="6">Putative ABC transporter ATP-binding protein YknY</fullName>
        <ecNumber evidence="6">3.6.3.-</ecNumber>
    </submittedName>
</protein>
<dbReference type="GO" id="GO:0016887">
    <property type="term" value="F:ATP hydrolysis activity"/>
    <property type="evidence" value="ECO:0007669"/>
    <property type="project" value="InterPro"/>
</dbReference>
<dbReference type="GO" id="GO:0005524">
    <property type="term" value="F:ATP binding"/>
    <property type="evidence" value="ECO:0007669"/>
    <property type="project" value="UniProtKB-KW"/>
</dbReference>
<dbReference type="InterPro" id="IPR015854">
    <property type="entry name" value="ABC_transpr_LolD-like"/>
</dbReference>
<dbReference type="EC" id="3.6.3.-" evidence="6"/>
<dbReference type="GO" id="GO:0022857">
    <property type="term" value="F:transmembrane transporter activity"/>
    <property type="evidence" value="ECO:0007669"/>
    <property type="project" value="TreeGrafter"/>
</dbReference>
<feature type="domain" description="ABC transporter" evidence="5">
    <location>
        <begin position="5"/>
        <end position="226"/>
    </location>
</feature>
<dbReference type="SMART" id="SM00382">
    <property type="entry name" value="AAA"/>
    <property type="match status" value="1"/>
</dbReference>
<dbReference type="EMBL" id="CP029803">
    <property type="protein sequence ID" value="AWT60387.1"/>
    <property type="molecule type" value="Genomic_DNA"/>
</dbReference>
<keyword evidence="1" id="KW-0813">Transport</keyword>
<dbReference type="FunFam" id="3.40.50.300:FF:000032">
    <property type="entry name" value="Export ABC transporter ATP-binding protein"/>
    <property type="match status" value="1"/>
</dbReference>
<gene>
    <name evidence="6" type="primary">yknY_3</name>
    <name evidence="6" type="ORF">DF168_01596</name>
</gene>